<feature type="region of interest" description="Disordered" evidence="1">
    <location>
        <begin position="1"/>
        <end position="74"/>
    </location>
</feature>
<organism evidence="2 3">
    <name type="scientific">Schizophyllum amplum</name>
    <dbReference type="NCBI Taxonomy" id="97359"/>
    <lineage>
        <taxon>Eukaryota</taxon>
        <taxon>Fungi</taxon>
        <taxon>Dikarya</taxon>
        <taxon>Basidiomycota</taxon>
        <taxon>Agaricomycotina</taxon>
        <taxon>Agaricomycetes</taxon>
        <taxon>Agaricomycetidae</taxon>
        <taxon>Agaricales</taxon>
        <taxon>Schizophyllaceae</taxon>
        <taxon>Schizophyllum</taxon>
    </lineage>
</organism>
<comment type="caution">
    <text evidence="2">The sequence shown here is derived from an EMBL/GenBank/DDBJ whole genome shotgun (WGS) entry which is preliminary data.</text>
</comment>
<evidence type="ECO:0000313" key="2">
    <source>
        <dbReference type="EMBL" id="TRM64898.1"/>
    </source>
</evidence>
<dbReference type="EMBL" id="VDMD01000006">
    <property type="protein sequence ID" value="TRM64898.1"/>
    <property type="molecule type" value="Genomic_DNA"/>
</dbReference>
<protein>
    <submittedName>
        <fullName evidence="2">Uncharacterized protein</fullName>
    </submittedName>
</protein>
<gene>
    <name evidence="2" type="ORF">BD626DRAFT_567757</name>
</gene>
<dbReference type="OrthoDB" id="3437960at2759"/>
<proteinExistence type="predicted"/>
<name>A0A550CJE5_9AGAR</name>
<feature type="compositionally biased region" description="Low complexity" evidence="1">
    <location>
        <begin position="11"/>
        <end position="25"/>
    </location>
</feature>
<keyword evidence="3" id="KW-1185">Reference proteome</keyword>
<sequence length="242" mass="25824">MDATLPNAQGSARRSSTARSSSSSRYLAQQPTSAPYDAAFCGPSQSSGFSLDNGMHIPTGPNPQPAQNERHSPPSNVPFAYTQMYSGTPYYSMSAPIPGYEYGGQQPLPSYTQMPDALLASDGSFASTSLAAPFQGPIPDGRFSPYGGLSRRSSVALPQTTPPTFSTDPADLILEGSIRQTNDQPWITPAASPAIPVAKPNIATDTMRKMAHERRTRPAEYGCNVCGATFTAKHNLRKSWST</sequence>
<reference evidence="2 3" key="1">
    <citation type="journal article" date="2019" name="New Phytol.">
        <title>Comparative genomics reveals unique wood-decay strategies and fruiting body development in the Schizophyllaceae.</title>
        <authorList>
            <person name="Almasi E."/>
            <person name="Sahu N."/>
            <person name="Krizsan K."/>
            <person name="Balint B."/>
            <person name="Kovacs G.M."/>
            <person name="Kiss B."/>
            <person name="Cseklye J."/>
            <person name="Drula E."/>
            <person name="Henrissat B."/>
            <person name="Nagy I."/>
            <person name="Chovatia M."/>
            <person name="Adam C."/>
            <person name="LaButti K."/>
            <person name="Lipzen A."/>
            <person name="Riley R."/>
            <person name="Grigoriev I.V."/>
            <person name="Nagy L.G."/>
        </authorList>
    </citation>
    <scope>NUCLEOTIDE SEQUENCE [LARGE SCALE GENOMIC DNA]</scope>
    <source>
        <strain evidence="2 3">NL-1724</strain>
    </source>
</reference>
<feature type="compositionally biased region" description="Polar residues" evidence="1">
    <location>
        <begin position="1"/>
        <end position="10"/>
    </location>
</feature>
<dbReference type="AlphaFoldDB" id="A0A550CJE5"/>
<evidence type="ECO:0000313" key="3">
    <source>
        <dbReference type="Proteomes" id="UP000320762"/>
    </source>
</evidence>
<evidence type="ECO:0000256" key="1">
    <source>
        <dbReference type="SAM" id="MobiDB-lite"/>
    </source>
</evidence>
<dbReference type="Proteomes" id="UP000320762">
    <property type="component" value="Unassembled WGS sequence"/>
</dbReference>
<accession>A0A550CJE5</accession>